<dbReference type="RefSeq" id="WP_141887862.1">
    <property type="nucleotide sequence ID" value="NZ_BAAAUY010000006.1"/>
</dbReference>
<dbReference type="Proteomes" id="UP000319094">
    <property type="component" value="Unassembled WGS sequence"/>
</dbReference>
<accession>A0A542Y9F2</accession>
<keyword evidence="2" id="KW-1185">Reference proteome</keyword>
<dbReference type="EMBL" id="VFON01000001">
    <property type="protein sequence ID" value="TQL44718.1"/>
    <property type="molecule type" value="Genomic_DNA"/>
</dbReference>
<evidence type="ECO:0000313" key="2">
    <source>
        <dbReference type="Proteomes" id="UP000319094"/>
    </source>
</evidence>
<protein>
    <submittedName>
        <fullName evidence="1">Uncharacterized protein</fullName>
    </submittedName>
</protein>
<name>A0A542Y9F2_9MICO</name>
<organism evidence="1 2">
    <name type="scientific">Leucobacter komagatae</name>
    <dbReference type="NCBI Taxonomy" id="55969"/>
    <lineage>
        <taxon>Bacteria</taxon>
        <taxon>Bacillati</taxon>
        <taxon>Actinomycetota</taxon>
        <taxon>Actinomycetes</taxon>
        <taxon>Micrococcales</taxon>
        <taxon>Microbacteriaceae</taxon>
        <taxon>Leucobacter</taxon>
    </lineage>
</organism>
<evidence type="ECO:0000313" key="1">
    <source>
        <dbReference type="EMBL" id="TQL44718.1"/>
    </source>
</evidence>
<comment type="caution">
    <text evidence="1">The sequence shown here is derived from an EMBL/GenBank/DDBJ whole genome shotgun (WGS) entry which is preliminary data.</text>
</comment>
<reference evidence="1 2" key="1">
    <citation type="submission" date="2019-06" db="EMBL/GenBank/DDBJ databases">
        <title>Sequencing the genomes of 1000 actinobacteria strains.</title>
        <authorList>
            <person name="Klenk H.-P."/>
        </authorList>
    </citation>
    <scope>NUCLEOTIDE SEQUENCE [LARGE SCALE GENOMIC DNA]</scope>
    <source>
        <strain evidence="1 2">DSM 8803</strain>
    </source>
</reference>
<gene>
    <name evidence="1" type="ORF">FB468_2786</name>
</gene>
<dbReference type="AlphaFoldDB" id="A0A542Y9F2"/>
<dbReference type="OrthoDB" id="5109409at2"/>
<proteinExistence type="predicted"/>
<sequence length="330" mass="36837">MDAGKGEGKLSLAVEHVDHDQLLHDGLSLLIHEYNLFNEIVPEIYALVPDFSKWRLVLTGDIAATVNAIEGRHEGNAYTTNRGAGHVGGITLPREDGIFDIVLGAQIFVSPPGDHEDLEGLVDNARKTAKHLARHEAGHMLLRLRNEDDQQYRNLTRLEPTAAGWADIVAAYMDDFRIERHTREFTPPVFRHQDDLGAAIDHLSSELTAAKSTWALDLDGAARRSDIAVSGFIRVIAYLSSELGLAEDGEPAFPEIIPEKWDRYLGTAWPLWSNKFHELRPAHEPMSKEQLAAVLTDLCDLASRWSSAIGYERGITSDGRMYAYWTEDAY</sequence>